<dbReference type="EMBL" id="FWXK01000002">
    <property type="protein sequence ID" value="SMC34456.1"/>
    <property type="molecule type" value="Genomic_DNA"/>
</dbReference>
<reference evidence="10" key="1">
    <citation type="submission" date="2017-04" db="EMBL/GenBank/DDBJ databases">
        <authorList>
            <person name="Varghese N."/>
            <person name="Submissions S."/>
        </authorList>
    </citation>
    <scope>NUCLEOTIDE SEQUENCE [LARGE SCALE GENOMIC DNA]</scope>
    <source>
        <strain evidence="10">DSM 21500</strain>
    </source>
</reference>
<keyword evidence="7" id="KW-0418">Kinase</keyword>
<evidence type="ECO:0000313" key="9">
    <source>
        <dbReference type="EMBL" id="SMC34456.1"/>
    </source>
</evidence>
<dbReference type="PROSITE" id="PS51093">
    <property type="entry name" value="PTS_EIIA_TYPE_1"/>
    <property type="match status" value="1"/>
</dbReference>
<dbReference type="InterPro" id="IPR001127">
    <property type="entry name" value="PTS_EIIA_1_perm"/>
</dbReference>
<dbReference type="FunFam" id="2.70.70.10:FF:000001">
    <property type="entry name" value="PTS system glucose-specific IIA component"/>
    <property type="match status" value="1"/>
</dbReference>
<evidence type="ECO:0000256" key="7">
    <source>
        <dbReference type="ARBA" id="ARBA00022777"/>
    </source>
</evidence>
<keyword evidence="10" id="KW-1185">Reference proteome</keyword>
<evidence type="ECO:0000259" key="8">
    <source>
        <dbReference type="PROSITE" id="PS51093"/>
    </source>
</evidence>
<keyword evidence="5" id="KW-0808">Transferase</keyword>
<organism evidence="9 10">
    <name type="scientific">Aerococcus suis</name>
    <dbReference type="NCBI Taxonomy" id="371602"/>
    <lineage>
        <taxon>Bacteria</taxon>
        <taxon>Bacillati</taxon>
        <taxon>Bacillota</taxon>
        <taxon>Bacilli</taxon>
        <taxon>Lactobacillales</taxon>
        <taxon>Aerococcaceae</taxon>
        <taxon>Aerococcus</taxon>
    </lineage>
</organism>
<dbReference type="GO" id="GO:0009401">
    <property type="term" value="P:phosphoenolpyruvate-dependent sugar phosphotransferase system"/>
    <property type="evidence" value="ECO:0007669"/>
    <property type="project" value="UniProtKB-KW"/>
</dbReference>
<dbReference type="Pfam" id="PF00358">
    <property type="entry name" value="PTS_EIIA_1"/>
    <property type="match status" value="1"/>
</dbReference>
<dbReference type="PANTHER" id="PTHR45008:SF1">
    <property type="entry name" value="PTS SYSTEM GLUCOSE-SPECIFIC EIIA COMPONENT"/>
    <property type="match status" value="1"/>
</dbReference>
<dbReference type="Proteomes" id="UP000243884">
    <property type="component" value="Unassembled WGS sequence"/>
</dbReference>
<feature type="domain" description="PTS EIIA type-1" evidence="8">
    <location>
        <begin position="40"/>
        <end position="144"/>
    </location>
</feature>
<dbReference type="RefSeq" id="WP_084098407.1">
    <property type="nucleotide sequence ID" value="NZ_FWXK01000002.1"/>
</dbReference>
<evidence type="ECO:0000256" key="2">
    <source>
        <dbReference type="ARBA" id="ARBA00004651"/>
    </source>
</evidence>
<dbReference type="GO" id="GO:0005737">
    <property type="term" value="C:cytoplasm"/>
    <property type="evidence" value="ECO:0007669"/>
    <property type="project" value="UniProtKB-SubCell"/>
</dbReference>
<dbReference type="PANTHER" id="PTHR45008">
    <property type="entry name" value="PTS SYSTEM GLUCOSE-SPECIFIC EIIA COMPONENT"/>
    <property type="match status" value="1"/>
</dbReference>
<evidence type="ECO:0000256" key="5">
    <source>
        <dbReference type="ARBA" id="ARBA00022679"/>
    </source>
</evidence>
<evidence type="ECO:0000256" key="1">
    <source>
        <dbReference type="ARBA" id="ARBA00004496"/>
    </source>
</evidence>
<dbReference type="InterPro" id="IPR050890">
    <property type="entry name" value="PTS_EIIA_component"/>
</dbReference>
<dbReference type="AlphaFoldDB" id="A0A1W1YE87"/>
<dbReference type="NCBIfam" id="TIGR00830">
    <property type="entry name" value="PTBA"/>
    <property type="match status" value="1"/>
</dbReference>
<evidence type="ECO:0000256" key="6">
    <source>
        <dbReference type="ARBA" id="ARBA00022683"/>
    </source>
</evidence>
<dbReference type="STRING" id="371602.SAMN04487984_0622"/>
<gene>
    <name evidence="9" type="ORF">SAMN04487984_0622</name>
</gene>
<name>A0A1W1YE87_9LACT</name>
<dbReference type="SUPFAM" id="SSF51261">
    <property type="entry name" value="Duplicated hybrid motif"/>
    <property type="match status" value="1"/>
</dbReference>
<evidence type="ECO:0000313" key="10">
    <source>
        <dbReference type="Proteomes" id="UP000243884"/>
    </source>
</evidence>
<keyword evidence="3" id="KW-0813">Transport</keyword>
<comment type="subcellular location">
    <subcellularLocation>
        <location evidence="2">Cell membrane</location>
        <topology evidence="2">Multi-pass membrane protein</topology>
    </subcellularLocation>
    <subcellularLocation>
        <location evidence="1">Cytoplasm</location>
    </subcellularLocation>
</comment>
<dbReference type="OrthoDB" id="9769191at2"/>
<dbReference type="GO" id="GO:0016301">
    <property type="term" value="F:kinase activity"/>
    <property type="evidence" value="ECO:0007669"/>
    <property type="project" value="UniProtKB-KW"/>
</dbReference>
<sequence>MFDFLKRKKKEEETVSADAPKQDVYAVANGDFVAIDMINDPVFSQKMMGDGFGVDPETGEIYAPIAGTVMSIFPTKHAVYIKTDSDLEVLVHMGIDTVELEGAPFSIEVEEGQQVGKGDKIAHVDLDALKEADKETTIVVIFTNMNDVSELSFTAEGKVAAGDKVGTVSANQ</sequence>
<proteinExistence type="predicted"/>
<keyword evidence="6" id="KW-0598">Phosphotransferase system</keyword>
<dbReference type="GO" id="GO:0005886">
    <property type="term" value="C:plasma membrane"/>
    <property type="evidence" value="ECO:0007669"/>
    <property type="project" value="UniProtKB-SubCell"/>
</dbReference>
<keyword evidence="4" id="KW-0762">Sugar transport</keyword>
<accession>A0A1W1YE87</accession>
<dbReference type="InterPro" id="IPR011055">
    <property type="entry name" value="Dup_hybrid_motif"/>
</dbReference>
<evidence type="ECO:0000256" key="3">
    <source>
        <dbReference type="ARBA" id="ARBA00022448"/>
    </source>
</evidence>
<dbReference type="Gene3D" id="2.70.70.10">
    <property type="entry name" value="Glucose Permease (Domain IIA)"/>
    <property type="match status" value="1"/>
</dbReference>
<protein>
    <submittedName>
        <fullName evidence="9">PTS system IIA component, Glc family</fullName>
    </submittedName>
</protein>
<evidence type="ECO:0000256" key="4">
    <source>
        <dbReference type="ARBA" id="ARBA00022597"/>
    </source>
</evidence>